<organism evidence="1 2">
    <name type="scientific">Lasiodiplodia mahajangana</name>
    <dbReference type="NCBI Taxonomy" id="1108764"/>
    <lineage>
        <taxon>Eukaryota</taxon>
        <taxon>Fungi</taxon>
        <taxon>Dikarya</taxon>
        <taxon>Ascomycota</taxon>
        <taxon>Pezizomycotina</taxon>
        <taxon>Dothideomycetes</taxon>
        <taxon>Dothideomycetes incertae sedis</taxon>
        <taxon>Botryosphaeriales</taxon>
        <taxon>Botryosphaeriaceae</taxon>
        <taxon>Lasiodiplodia</taxon>
    </lineage>
</organism>
<reference evidence="1" key="1">
    <citation type="submission" date="2022-12" db="EMBL/GenBank/DDBJ databases">
        <title>Genome Sequence of Lasiodiplodia mahajangana.</title>
        <authorList>
            <person name="Buettner E."/>
        </authorList>
    </citation>
    <scope>NUCLEOTIDE SEQUENCE</scope>
    <source>
        <strain evidence="1">VT137</strain>
    </source>
</reference>
<proteinExistence type="predicted"/>
<protein>
    <submittedName>
        <fullName evidence="1">Uncharacterized protein</fullName>
    </submittedName>
</protein>
<accession>A0ACC2JZG9</accession>
<gene>
    <name evidence="1" type="ORF">O1611_g692</name>
</gene>
<sequence length="82" mass="8705">MPWGVAAIAVDVGRFGEGVFGPFDDGAEVKDDWESPFELTDEAMELTRGDETLGEYAAGGCGKGREGSFSLTYGGRWVAIVP</sequence>
<evidence type="ECO:0000313" key="1">
    <source>
        <dbReference type="EMBL" id="KAJ8132936.1"/>
    </source>
</evidence>
<evidence type="ECO:0000313" key="2">
    <source>
        <dbReference type="Proteomes" id="UP001153332"/>
    </source>
</evidence>
<dbReference type="Proteomes" id="UP001153332">
    <property type="component" value="Unassembled WGS sequence"/>
</dbReference>
<keyword evidence="2" id="KW-1185">Reference proteome</keyword>
<name>A0ACC2JZG9_9PEZI</name>
<dbReference type="EMBL" id="JAPUUL010000066">
    <property type="protein sequence ID" value="KAJ8132936.1"/>
    <property type="molecule type" value="Genomic_DNA"/>
</dbReference>
<comment type="caution">
    <text evidence="1">The sequence shown here is derived from an EMBL/GenBank/DDBJ whole genome shotgun (WGS) entry which is preliminary data.</text>
</comment>